<gene>
    <name evidence="2" type="ORF">ACFFIA_19595</name>
</gene>
<feature type="domain" description="SnoaL-like" evidence="1">
    <location>
        <begin position="8"/>
        <end position="130"/>
    </location>
</feature>
<dbReference type="InterPro" id="IPR037401">
    <property type="entry name" value="SnoaL-like"/>
</dbReference>
<protein>
    <submittedName>
        <fullName evidence="2">SgcJ/EcaC family oxidoreductase</fullName>
    </submittedName>
</protein>
<organism evidence="2 3">
    <name type="scientific">Phytohabitans kaempferiae</name>
    <dbReference type="NCBI Taxonomy" id="1620943"/>
    <lineage>
        <taxon>Bacteria</taxon>
        <taxon>Bacillati</taxon>
        <taxon>Actinomycetota</taxon>
        <taxon>Actinomycetes</taxon>
        <taxon>Micromonosporales</taxon>
        <taxon>Micromonosporaceae</taxon>
    </lineage>
</organism>
<dbReference type="SUPFAM" id="SSF54427">
    <property type="entry name" value="NTF2-like"/>
    <property type="match status" value="2"/>
</dbReference>
<evidence type="ECO:0000259" key="1">
    <source>
        <dbReference type="Pfam" id="PF13474"/>
    </source>
</evidence>
<dbReference type="InterPro" id="IPR032710">
    <property type="entry name" value="NTF2-like_dom_sf"/>
</dbReference>
<accession>A0ABV6M5B4</accession>
<name>A0ABV6M5B4_9ACTN</name>
<dbReference type="NCBIfam" id="TIGR02246">
    <property type="entry name" value="SgcJ/EcaC family oxidoreductase"/>
    <property type="match status" value="1"/>
</dbReference>
<evidence type="ECO:0000313" key="2">
    <source>
        <dbReference type="EMBL" id="MFC0529868.1"/>
    </source>
</evidence>
<comment type="caution">
    <text evidence="2">The sequence shown here is derived from an EMBL/GenBank/DDBJ whole genome shotgun (WGS) entry which is preliminary data.</text>
</comment>
<sequence length="291" mass="32433">MPTNEEQIRTLIERWTEAVHHGDLTTVVADHAEDIVMFDVPPPHEGVRGLDAYRETWPPFFQWQAQGASFEIESLEVTAGEDVAFAYALLRCGTDQDFADNPDNRLRLTIGLRKRDGRWVVAHEHHSFPLTDPAPTPDPEPDQAAAEQELRLLHQRWFDSTAAKDIDGLMAAIADDVVSYEHDEPLRYVGVRAVREVCQAGLDASGDGTVTWTVPDLTIVVDGDLAVAWGLNHMRMEPAGAPAAESWSRGTRVFQRGDGAWLMTHQHLSYPYDPATGDARTDLRPDPHDQA</sequence>
<dbReference type="EMBL" id="JBHLUH010000039">
    <property type="protein sequence ID" value="MFC0529868.1"/>
    <property type="molecule type" value="Genomic_DNA"/>
</dbReference>
<dbReference type="Proteomes" id="UP001589867">
    <property type="component" value="Unassembled WGS sequence"/>
</dbReference>
<dbReference type="Pfam" id="PF13474">
    <property type="entry name" value="SnoaL_3"/>
    <property type="match status" value="2"/>
</dbReference>
<feature type="domain" description="SnoaL-like" evidence="1">
    <location>
        <begin position="155"/>
        <end position="272"/>
    </location>
</feature>
<evidence type="ECO:0000313" key="3">
    <source>
        <dbReference type="Proteomes" id="UP001589867"/>
    </source>
</evidence>
<dbReference type="Gene3D" id="3.10.450.50">
    <property type="match status" value="2"/>
</dbReference>
<dbReference type="RefSeq" id="WP_377252935.1">
    <property type="nucleotide sequence ID" value="NZ_JBHLUH010000039.1"/>
</dbReference>
<keyword evidence="3" id="KW-1185">Reference proteome</keyword>
<dbReference type="InterPro" id="IPR011944">
    <property type="entry name" value="Steroid_delta5-4_isomerase"/>
</dbReference>
<reference evidence="2 3" key="1">
    <citation type="submission" date="2024-09" db="EMBL/GenBank/DDBJ databases">
        <authorList>
            <person name="Sun Q."/>
            <person name="Mori K."/>
        </authorList>
    </citation>
    <scope>NUCLEOTIDE SEQUENCE [LARGE SCALE GENOMIC DNA]</scope>
    <source>
        <strain evidence="2 3">TBRC 3947</strain>
    </source>
</reference>
<proteinExistence type="predicted"/>